<accession>A0A1I3P9K9</accession>
<keyword evidence="18" id="KW-0594">Phospholipid biosynthesis</keyword>
<dbReference type="InterPro" id="IPR036945">
    <property type="entry name" value="DAGK_sf"/>
</dbReference>
<feature type="binding site" evidence="23">
    <location>
        <position position="39"/>
    </location>
    <ligand>
        <name>a divalent metal cation</name>
        <dbReference type="ChEBI" id="CHEBI:60240"/>
    </ligand>
</feature>
<evidence type="ECO:0000256" key="2">
    <source>
        <dbReference type="ARBA" id="ARBA00005967"/>
    </source>
</evidence>
<evidence type="ECO:0000256" key="11">
    <source>
        <dbReference type="ARBA" id="ARBA00022741"/>
    </source>
</evidence>
<dbReference type="CDD" id="cd14264">
    <property type="entry name" value="DAGK_IM"/>
    <property type="match status" value="1"/>
</dbReference>
<feature type="binding site" evidence="22">
    <location>
        <position position="20"/>
    </location>
    <ligand>
        <name>ATP</name>
        <dbReference type="ChEBI" id="CHEBI:30616"/>
    </ligand>
</feature>
<evidence type="ECO:0000256" key="17">
    <source>
        <dbReference type="ARBA" id="ARBA00023136"/>
    </source>
</evidence>
<keyword evidence="19 24" id="KW-1208">Phospholipid metabolism</keyword>
<gene>
    <name evidence="25" type="ORF">SAMN03080618_02254</name>
</gene>
<evidence type="ECO:0000256" key="8">
    <source>
        <dbReference type="ARBA" id="ARBA00022679"/>
    </source>
</evidence>
<feature type="transmembrane region" description="Helical" evidence="24">
    <location>
        <begin position="107"/>
        <end position="128"/>
    </location>
</feature>
<keyword evidence="15 24" id="KW-1133">Transmembrane helix</keyword>
<dbReference type="EC" id="2.7.1.107" evidence="3 24"/>
<feature type="binding site" evidence="21">
    <location>
        <begin position="41"/>
        <end position="45"/>
    </location>
    <ligand>
        <name>substrate</name>
    </ligand>
</feature>
<keyword evidence="7 24" id="KW-0997">Cell inner membrane</keyword>
<comment type="caution">
    <text evidence="24">Lacks conserved residue(s) required for the propagation of feature annotation.</text>
</comment>
<dbReference type="EMBL" id="FORF01000012">
    <property type="protein sequence ID" value="SFJ18091.1"/>
    <property type="molecule type" value="Genomic_DNA"/>
</dbReference>
<feature type="binding site" evidence="23">
    <location>
        <position position="87"/>
    </location>
    <ligand>
        <name>a divalent metal cation</name>
        <dbReference type="ChEBI" id="CHEBI:60240"/>
    </ligand>
</feature>
<evidence type="ECO:0000256" key="13">
    <source>
        <dbReference type="ARBA" id="ARBA00022840"/>
    </source>
</evidence>
<keyword evidence="26" id="KW-1185">Reference proteome</keyword>
<feature type="binding site" evidence="22">
    <location>
        <begin position="105"/>
        <end position="106"/>
    </location>
    <ligand>
        <name>ATP</name>
        <dbReference type="ChEBI" id="CHEBI:30616"/>
    </ligand>
</feature>
<keyword evidence="9 24" id="KW-0812">Transmembrane</keyword>
<dbReference type="GO" id="GO:0005886">
    <property type="term" value="C:plasma membrane"/>
    <property type="evidence" value="ECO:0007669"/>
    <property type="project" value="UniProtKB-SubCell"/>
</dbReference>
<evidence type="ECO:0000256" key="10">
    <source>
        <dbReference type="ARBA" id="ARBA00022723"/>
    </source>
</evidence>
<dbReference type="InterPro" id="IPR033718">
    <property type="entry name" value="DAGK_prok"/>
</dbReference>
<evidence type="ECO:0000313" key="26">
    <source>
        <dbReference type="Proteomes" id="UP000242763"/>
    </source>
</evidence>
<proteinExistence type="inferred from homology"/>
<evidence type="ECO:0000256" key="22">
    <source>
        <dbReference type="PIRSR" id="PIRSR600829-3"/>
    </source>
</evidence>
<dbReference type="Proteomes" id="UP000242763">
    <property type="component" value="Unassembled WGS sequence"/>
</dbReference>
<comment type="catalytic activity">
    <reaction evidence="24">
        <text>a 1,2-diacyl-sn-glycerol + ATP = a 1,2-diacyl-sn-glycero-3-phosphate + ADP + H(+)</text>
        <dbReference type="Rhea" id="RHEA:10272"/>
        <dbReference type="ChEBI" id="CHEBI:15378"/>
        <dbReference type="ChEBI" id="CHEBI:17815"/>
        <dbReference type="ChEBI" id="CHEBI:30616"/>
        <dbReference type="ChEBI" id="CHEBI:58608"/>
        <dbReference type="ChEBI" id="CHEBI:456216"/>
        <dbReference type="EC" id="2.7.1.107"/>
    </reaction>
</comment>
<feature type="transmembrane region" description="Helical" evidence="24">
    <location>
        <begin position="63"/>
        <end position="86"/>
    </location>
</feature>
<evidence type="ECO:0000256" key="16">
    <source>
        <dbReference type="ARBA" id="ARBA00023098"/>
    </source>
</evidence>
<dbReference type="Pfam" id="PF01219">
    <property type="entry name" value="DAGK_prokar"/>
    <property type="match status" value="1"/>
</dbReference>
<keyword evidence="11 22" id="KW-0547">Nucleotide-binding</keyword>
<evidence type="ECO:0000256" key="19">
    <source>
        <dbReference type="ARBA" id="ARBA00023264"/>
    </source>
</evidence>
<keyword evidence="6" id="KW-0444">Lipid biosynthesis</keyword>
<name>A0A1I3P9K9_9HYPH</name>
<keyword evidence="10 23" id="KW-0479">Metal-binding</keyword>
<comment type="cofactor">
    <cofactor evidence="23">
        <name>Mg(2+)</name>
        <dbReference type="ChEBI" id="CHEBI:18420"/>
    </cofactor>
    <text evidence="23">Mn(2+), Zn(2+), Cd(2+) and Co(2+) support activity to lesser extents.</text>
</comment>
<evidence type="ECO:0000256" key="1">
    <source>
        <dbReference type="ARBA" id="ARBA00004429"/>
    </source>
</evidence>
<dbReference type="PANTHER" id="PTHR34299">
    <property type="entry name" value="DIACYLGLYCEROL KINASE"/>
    <property type="match status" value="1"/>
</dbReference>
<keyword evidence="12 24" id="KW-0418">Kinase</keyword>
<keyword evidence="8 24" id="KW-0808">Transferase</keyword>
<keyword evidence="17 24" id="KW-0472">Membrane</keyword>
<comment type="function">
    <text evidence="24">Catalyzes the ATP-dependent phosphorylation of sn-l,2-diacylglycerol (DAG) to phosphatidic acid. Involved in the recycling of diacylglycerol produced as a by-product during membrane-derived oligosaccharide (MDO) biosynthesis.</text>
</comment>
<evidence type="ECO:0000256" key="9">
    <source>
        <dbReference type="ARBA" id="ARBA00022692"/>
    </source>
</evidence>
<dbReference type="GO" id="GO:0006654">
    <property type="term" value="P:phosphatidic acid biosynthetic process"/>
    <property type="evidence" value="ECO:0007669"/>
    <property type="project" value="InterPro"/>
</dbReference>
<dbReference type="GO" id="GO:0005524">
    <property type="term" value="F:ATP binding"/>
    <property type="evidence" value="ECO:0007669"/>
    <property type="project" value="UniProtKB-KW"/>
</dbReference>
<dbReference type="GO" id="GO:0004143">
    <property type="term" value="F:ATP-dependent diacylglycerol kinase activity"/>
    <property type="evidence" value="ECO:0007669"/>
    <property type="project" value="UniProtKB-EC"/>
</dbReference>
<evidence type="ECO:0000256" key="18">
    <source>
        <dbReference type="ARBA" id="ARBA00023209"/>
    </source>
</evidence>
<keyword evidence="14 23" id="KW-0460">Magnesium</keyword>
<dbReference type="AlphaFoldDB" id="A0A1I3P9K9"/>
<dbReference type="InterPro" id="IPR000829">
    <property type="entry name" value="DAGK"/>
</dbReference>
<feature type="active site" description="Proton acceptor" evidence="20">
    <location>
        <position position="80"/>
    </location>
</feature>
<evidence type="ECO:0000256" key="24">
    <source>
        <dbReference type="RuleBase" id="RU363065"/>
    </source>
</evidence>
<evidence type="ECO:0000256" key="21">
    <source>
        <dbReference type="PIRSR" id="PIRSR600829-2"/>
    </source>
</evidence>
<dbReference type="GO" id="GO:0046872">
    <property type="term" value="F:metal ion binding"/>
    <property type="evidence" value="ECO:0007669"/>
    <property type="project" value="UniProtKB-KW"/>
</dbReference>
<evidence type="ECO:0000256" key="12">
    <source>
        <dbReference type="ARBA" id="ARBA00022777"/>
    </source>
</evidence>
<keyword evidence="13 22" id="KW-0067">ATP-binding</keyword>
<feature type="binding site" evidence="22">
    <location>
        <position position="39"/>
    </location>
    <ligand>
        <name>ATP</name>
        <dbReference type="ChEBI" id="CHEBI:30616"/>
    </ligand>
</feature>
<organism evidence="25 26">
    <name type="scientific">Aquamicrobium aerolatum DSM 21857</name>
    <dbReference type="NCBI Taxonomy" id="1121003"/>
    <lineage>
        <taxon>Bacteria</taxon>
        <taxon>Pseudomonadati</taxon>
        <taxon>Pseudomonadota</taxon>
        <taxon>Alphaproteobacteria</taxon>
        <taxon>Hyphomicrobiales</taxon>
        <taxon>Phyllobacteriaceae</taxon>
        <taxon>Aerobium</taxon>
    </lineage>
</organism>
<evidence type="ECO:0000256" key="23">
    <source>
        <dbReference type="PIRSR" id="PIRSR600829-4"/>
    </source>
</evidence>
<dbReference type="Gene3D" id="1.10.287.3610">
    <property type="match status" value="1"/>
</dbReference>
<evidence type="ECO:0000256" key="15">
    <source>
        <dbReference type="ARBA" id="ARBA00022989"/>
    </source>
</evidence>
<feature type="binding site" evidence="21">
    <location>
        <position position="20"/>
    </location>
    <ligand>
        <name>substrate</name>
    </ligand>
</feature>
<feature type="binding site" evidence="21">
    <location>
        <begin position="123"/>
        <end position="128"/>
    </location>
    <ligand>
        <name>substrate</name>
    </ligand>
</feature>
<sequence>MAAPFHQGMALNFMTGTFQRLLNATRHSCAGIGYTLRHEQAFRLEATLLIVSIPLACYLAKSLIWFVALVGSVLAIMLVEIINTAIEQVCNAVSRDFRPEIKVAKDCGSAAVLIMSVIAISIWASAIWELFAPA</sequence>
<evidence type="ECO:0000256" key="6">
    <source>
        <dbReference type="ARBA" id="ARBA00022516"/>
    </source>
</evidence>
<evidence type="ECO:0000256" key="5">
    <source>
        <dbReference type="ARBA" id="ARBA00022475"/>
    </source>
</evidence>
<keyword evidence="5" id="KW-1003">Cell membrane</keyword>
<dbReference type="STRING" id="1121003.SAMN03080618_02254"/>
<evidence type="ECO:0000256" key="20">
    <source>
        <dbReference type="PIRSR" id="PIRSR600829-1"/>
    </source>
</evidence>
<evidence type="ECO:0000256" key="3">
    <source>
        <dbReference type="ARBA" id="ARBA00012133"/>
    </source>
</evidence>
<evidence type="ECO:0000256" key="7">
    <source>
        <dbReference type="ARBA" id="ARBA00022519"/>
    </source>
</evidence>
<evidence type="ECO:0000256" key="14">
    <source>
        <dbReference type="ARBA" id="ARBA00022842"/>
    </source>
</evidence>
<dbReference type="PANTHER" id="PTHR34299:SF1">
    <property type="entry name" value="DIACYLGLYCEROL KINASE"/>
    <property type="match status" value="1"/>
</dbReference>
<comment type="subcellular location">
    <subcellularLocation>
        <location evidence="1 24">Cell inner membrane</location>
        <topology evidence="1 24">Multi-pass membrane protein</topology>
    </subcellularLocation>
</comment>
<comment type="similarity">
    <text evidence="2 24">Belongs to the bacterial diacylglycerol kinase family.</text>
</comment>
<protein>
    <recommendedName>
        <fullName evidence="4 24">Diacylglycerol kinase</fullName>
        <ecNumber evidence="3 24">2.7.1.107</ecNumber>
    </recommendedName>
</protein>
<evidence type="ECO:0000256" key="4">
    <source>
        <dbReference type="ARBA" id="ARBA00017575"/>
    </source>
</evidence>
<reference evidence="26" key="1">
    <citation type="submission" date="2016-10" db="EMBL/GenBank/DDBJ databases">
        <authorList>
            <person name="Varghese N."/>
            <person name="Submissions S."/>
        </authorList>
    </citation>
    <scope>NUCLEOTIDE SEQUENCE [LARGE SCALE GENOMIC DNA]</scope>
    <source>
        <strain evidence="26">DSM 21857</strain>
    </source>
</reference>
<feature type="binding site" evidence="22">
    <location>
        <position position="87"/>
    </location>
    <ligand>
        <name>ATP</name>
        <dbReference type="ChEBI" id="CHEBI:30616"/>
    </ligand>
</feature>
<keyword evidence="16 24" id="KW-0443">Lipid metabolism</keyword>
<feature type="binding site" evidence="21">
    <location>
        <position position="80"/>
    </location>
    <ligand>
        <name>substrate</name>
    </ligand>
</feature>
<feature type="binding site" evidence="21">
    <location>
        <position position="109"/>
    </location>
    <ligand>
        <name>substrate</name>
    </ligand>
</feature>
<evidence type="ECO:0000313" key="25">
    <source>
        <dbReference type="EMBL" id="SFJ18091.1"/>
    </source>
</evidence>